<organism evidence="1 2">
    <name type="scientific">Microbacterium plantarum</name>
    <dbReference type="NCBI Taxonomy" id="1816425"/>
    <lineage>
        <taxon>Bacteria</taxon>
        <taxon>Bacillati</taxon>
        <taxon>Actinomycetota</taxon>
        <taxon>Actinomycetes</taxon>
        <taxon>Micrococcales</taxon>
        <taxon>Microbacteriaceae</taxon>
        <taxon>Microbacterium</taxon>
    </lineage>
</organism>
<protein>
    <submittedName>
        <fullName evidence="1">Uncharacterized protein</fullName>
    </submittedName>
</protein>
<dbReference type="EMBL" id="JBHLHV010000001">
    <property type="protein sequence ID" value="MFB8893033.1"/>
    <property type="molecule type" value="Genomic_DNA"/>
</dbReference>
<comment type="caution">
    <text evidence="1">The sequence shown here is derived from an EMBL/GenBank/DDBJ whole genome shotgun (WGS) entry which is preliminary data.</text>
</comment>
<dbReference type="RefSeq" id="WP_378718486.1">
    <property type="nucleotide sequence ID" value="NZ_JBHLHV010000001.1"/>
</dbReference>
<dbReference type="Proteomes" id="UP001589643">
    <property type="component" value="Unassembled WGS sequence"/>
</dbReference>
<accession>A0ABV5EST7</accession>
<gene>
    <name evidence="1" type="ORF">AB7P39_09280</name>
</gene>
<evidence type="ECO:0000313" key="1">
    <source>
        <dbReference type="EMBL" id="MFB8893033.1"/>
    </source>
</evidence>
<name>A0ABV5EST7_9MICO</name>
<proteinExistence type="predicted"/>
<keyword evidence="2" id="KW-1185">Reference proteome</keyword>
<reference evidence="1 2" key="1">
    <citation type="submission" date="2024-08" db="EMBL/GenBank/DDBJ databases">
        <title>Heavy metals resistant antinobacteria isolated from wastewater.</title>
        <authorList>
            <person name="Roman Ponce B."/>
            <person name="Blanco Mercado M.A."/>
            <person name="Avila Aldana I.N."/>
            <person name="Morales Arrieta S."/>
        </authorList>
    </citation>
    <scope>NUCLEOTIDE SEQUENCE [LARGE SCALE GENOMIC DNA]</scope>
    <source>
        <strain evidence="2">sma-1</strain>
    </source>
</reference>
<evidence type="ECO:0000313" key="2">
    <source>
        <dbReference type="Proteomes" id="UP001589643"/>
    </source>
</evidence>
<sequence length="72" mass="7836">MTERTLEYRHLGRAAAGLRISRVTAAALLALALPLRRALLDEVARVDPHAALTWLHTQPTPEPLNSNGQDSA</sequence>